<dbReference type="RefSeq" id="WP_246912988.1">
    <property type="nucleotide sequence ID" value="NZ_JALJRB010000024.1"/>
</dbReference>
<dbReference type="InterPro" id="IPR000731">
    <property type="entry name" value="SSD"/>
</dbReference>
<dbReference type="AlphaFoldDB" id="A0AA41R4S7"/>
<dbReference type="InterPro" id="IPR004869">
    <property type="entry name" value="MMPL_dom"/>
</dbReference>
<dbReference type="Proteomes" id="UP001165427">
    <property type="component" value="Unassembled WGS sequence"/>
</dbReference>
<evidence type="ECO:0000256" key="2">
    <source>
        <dbReference type="ARBA" id="ARBA00010157"/>
    </source>
</evidence>
<evidence type="ECO:0000313" key="10">
    <source>
        <dbReference type="Proteomes" id="UP001165427"/>
    </source>
</evidence>
<dbReference type="SUPFAM" id="SSF82866">
    <property type="entry name" value="Multidrug efflux transporter AcrB transmembrane domain"/>
    <property type="match status" value="2"/>
</dbReference>
<keyword evidence="6 7" id="KW-0472">Membrane</keyword>
<dbReference type="Pfam" id="PF03176">
    <property type="entry name" value="MMPL"/>
    <property type="match status" value="2"/>
</dbReference>
<keyword evidence="3" id="KW-1003">Cell membrane</keyword>
<accession>A0AA41R4S7</accession>
<feature type="transmembrane region" description="Helical" evidence="7">
    <location>
        <begin position="450"/>
        <end position="469"/>
    </location>
</feature>
<feature type="transmembrane region" description="Helical" evidence="7">
    <location>
        <begin position="324"/>
        <end position="343"/>
    </location>
</feature>
<evidence type="ECO:0000256" key="4">
    <source>
        <dbReference type="ARBA" id="ARBA00022692"/>
    </source>
</evidence>
<feature type="transmembrane region" description="Helical" evidence="7">
    <location>
        <begin position="702"/>
        <end position="722"/>
    </location>
</feature>
<evidence type="ECO:0000259" key="8">
    <source>
        <dbReference type="PROSITE" id="PS50156"/>
    </source>
</evidence>
<dbReference type="PRINTS" id="PR00702">
    <property type="entry name" value="ACRIFLAVINRP"/>
</dbReference>
<evidence type="ECO:0000256" key="7">
    <source>
        <dbReference type="SAM" id="Phobius"/>
    </source>
</evidence>
<evidence type="ECO:0000256" key="6">
    <source>
        <dbReference type="ARBA" id="ARBA00023136"/>
    </source>
</evidence>
<feature type="transmembrane region" description="Helical" evidence="7">
    <location>
        <begin position="364"/>
        <end position="388"/>
    </location>
</feature>
<dbReference type="PANTHER" id="PTHR33406:SF6">
    <property type="entry name" value="MEMBRANE PROTEIN YDGH-RELATED"/>
    <property type="match status" value="1"/>
</dbReference>
<comment type="caution">
    <text evidence="9">The sequence shown here is derived from an EMBL/GenBank/DDBJ whole genome shotgun (WGS) entry which is preliminary data.</text>
</comment>
<feature type="transmembrane region" description="Helical" evidence="7">
    <location>
        <begin position="800"/>
        <end position="828"/>
    </location>
</feature>
<evidence type="ECO:0000256" key="5">
    <source>
        <dbReference type="ARBA" id="ARBA00022989"/>
    </source>
</evidence>
<name>A0AA41R4S7_9BACT</name>
<dbReference type="PROSITE" id="PS50156">
    <property type="entry name" value="SSD"/>
    <property type="match status" value="1"/>
</dbReference>
<feature type="transmembrane region" description="Helical" evidence="7">
    <location>
        <begin position="20"/>
        <end position="37"/>
    </location>
</feature>
<reference evidence="9" key="1">
    <citation type="submission" date="2022-04" db="EMBL/GenBank/DDBJ databases">
        <title>Desulfatitalea alkaliphila sp. nov., a novel anaerobic sulfate-reducing bacterium isolated from terrestrial mud volcano, Taman Peninsula, Russia.</title>
        <authorList>
            <person name="Khomyakova M.A."/>
            <person name="Merkel A.Y."/>
            <person name="Slobodkin A.I."/>
        </authorList>
    </citation>
    <scope>NUCLEOTIDE SEQUENCE</scope>
    <source>
        <strain evidence="9">M08but</strain>
    </source>
</reference>
<feature type="transmembrane region" description="Helical" evidence="7">
    <location>
        <begin position="268"/>
        <end position="285"/>
    </location>
</feature>
<feature type="transmembrane region" description="Helical" evidence="7">
    <location>
        <begin position="394"/>
        <end position="421"/>
    </location>
</feature>
<organism evidence="9 10">
    <name type="scientific">Desulfatitalea alkaliphila</name>
    <dbReference type="NCBI Taxonomy" id="2929485"/>
    <lineage>
        <taxon>Bacteria</taxon>
        <taxon>Pseudomonadati</taxon>
        <taxon>Thermodesulfobacteriota</taxon>
        <taxon>Desulfobacteria</taxon>
        <taxon>Desulfobacterales</taxon>
        <taxon>Desulfosarcinaceae</taxon>
        <taxon>Desulfatitalea</taxon>
    </lineage>
</organism>
<dbReference type="Gene3D" id="1.20.1640.10">
    <property type="entry name" value="Multidrug efflux transporter AcrB transmembrane domain"/>
    <property type="match status" value="2"/>
</dbReference>
<dbReference type="GO" id="GO:0005886">
    <property type="term" value="C:plasma membrane"/>
    <property type="evidence" value="ECO:0007669"/>
    <property type="project" value="UniProtKB-SubCell"/>
</dbReference>
<dbReference type="EMBL" id="JALJRB010000024">
    <property type="protein sequence ID" value="MCJ8502344.1"/>
    <property type="molecule type" value="Genomic_DNA"/>
</dbReference>
<gene>
    <name evidence="9" type="ORF">MRX98_17300</name>
</gene>
<evidence type="ECO:0000256" key="1">
    <source>
        <dbReference type="ARBA" id="ARBA00004651"/>
    </source>
</evidence>
<proteinExistence type="inferred from homology"/>
<sequence length="840" mass="94345">MLKKGGATALRWYNKLVLDHPVLVIVCLMALVAFLGFKARDFRIEASADTLLLQEDPDLRYSRQIVERYGVDDFLLIAFTPGDGDLFSDATLAAIGSLRDELDALPRVTSVLTLLDVPLFQSPPLSYAEVAEGIRTLQSEDTDPALAAREFQESPFYRDLIVSADLQTTALIVNLETDTTYQDLIAQRHRYHDLRADRGLRGAEAEALRALDRRISGRLDKMTLEQSETIAAVRAVMDGYRDRHELFLGGVSMIQNDMIAYIRNDLQIFGAGVFLLLVVVLGLIFRRLLWIVLPMLCCFLSVIAMMGILAIFQWEVTVISSNFISLQLIITLAITIHLIVRYREFRGEHPEMDHRTLIRETVRAKFVPCLYATLTTIAGFSSLVLSGIKPVIDFGWMMSAGLVLSLIMTFILFPATVVLAGKRVQRTESAKAPFTPLPALARLTHRHGTAVLVIAGVLSVLAIVGLSRLRVENSFIDYFKSSTEIHQGMKRIDQKLGGTTPLDVIVQFDPVDLRQFATMDEAEEDDFLNPYAQKTETDYDRYWFFDERLRTIEDVHDYLEGLPETGKVLSLGTLLKIGRILNNDQPLESIEMAVLYGRLPEEYRDLILAPYLSIEHNEARYAIRIIDSLETLQRDAMLQQIRHDLVHEVGLPADHVHLTGMMVLYNNMLQSLFSSQIKTLGIVALALLVMFLLLFRSIKLAVIALLPNLFSSAVVISIMGWLNIPLDMMTITIAAISVGIAVDDTIHYIHRFKEEIVKDGDYRQTMHRCHASIGYAAYYTSISIVIGFSILVFSNFWPTIYFGLFTGLAMIVALVAALTLLPQLLIVIKPFGRPTGERVA</sequence>
<comment type="subcellular location">
    <subcellularLocation>
        <location evidence="1">Cell membrane</location>
        <topology evidence="1">Multi-pass membrane protein</topology>
    </subcellularLocation>
</comment>
<feature type="domain" description="SSD" evidence="8">
    <location>
        <begin position="700"/>
        <end position="827"/>
    </location>
</feature>
<feature type="transmembrane region" description="Helical" evidence="7">
    <location>
        <begin position="292"/>
        <end position="312"/>
    </location>
</feature>
<keyword evidence="10" id="KW-1185">Reference proteome</keyword>
<dbReference type="InterPro" id="IPR050545">
    <property type="entry name" value="Mycobact_MmpL"/>
</dbReference>
<comment type="similarity">
    <text evidence="2">Belongs to the resistance-nodulation-cell division (RND) (TC 2.A.6) family. MmpL subfamily.</text>
</comment>
<dbReference type="InterPro" id="IPR001036">
    <property type="entry name" value="Acrflvin-R"/>
</dbReference>
<protein>
    <submittedName>
        <fullName evidence="9">MMPL family transporter</fullName>
    </submittedName>
</protein>
<keyword evidence="5 7" id="KW-1133">Transmembrane helix</keyword>
<dbReference type="GO" id="GO:0022857">
    <property type="term" value="F:transmembrane transporter activity"/>
    <property type="evidence" value="ECO:0007669"/>
    <property type="project" value="InterPro"/>
</dbReference>
<feature type="transmembrane region" description="Helical" evidence="7">
    <location>
        <begin position="728"/>
        <end position="750"/>
    </location>
</feature>
<feature type="transmembrane region" description="Helical" evidence="7">
    <location>
        <begin position="677"/>
        <end position="695"/>
    </location>
</feature>
<feature type="transmembrane region" description="Helical" evidence="7">
    <location>
        <begin position="771"/>
        <end position="794"/>
    </location>
</feature>
<keyword evidence="4 7" id="KW-0812">Transmembrane</keyword>
<evidence type="ECO:0000313" key="9">
    <source>
        <dbReference type="EMBL" id="MCJ8502344.1"/>
    </source>
</evidence>
<evidence type="ECO:0000256" key="3">
    <source>
        <dbReference type="ARBA" id="ARBA00022475"/>
    </source>
</evidence>
<dbReference type="PANTHER" id="PTHR33406">
    <property type="entry name" value="MEMBRANE PROTEIN MJ1562-RELATED"/>
    <property type="match status" value="1"/>
</dbReference>